<keyword evidence="2" id="KW-1185">Reference proteome</keyword>
<protein>
    <submittedName>
        <fullName evidence="1">Uncharacterized protein</fullName>
    </submittedName>
</protein>
<dbReference type="AlphaFoldDB" id="I0HYM8"/>
<dbReference type="InterPro" id="IPR041916">
    <property type="entry name" value="Anti_sigma_zinc_sf"/>
</dbReference>
<dbReference type="Gene3D" id="1.10.10.1320">
    <property type="entry name" value="Anti-sigma factor, zinc-finger domain"/>
    <property type="match status" value="1"/>
</dbReference>
<reference evidence="1 2" key="1">
    <citation type="submission" date="2012-02" db="EMBL/GenBank/DDBJ databases">
        <title>Complete genome sequence of Caldilinea aerophila DSM 14535 (= NBRC 102666).</title>
        <authorList>
            <person name="Oguchi A."/>
            <person name="Hosoyama A."/>
            <person name="Sekine M."/>
            <person name="Fukai R."/>
            <person name="Kato Y."/>
            <person name="Nakamura S."/>
            <person name="Hanada S."/>
            <person name="Yamazaki S."/>
            <person name="Fujita N."/>
        </authorList>
    </citation>
    <scope>NUCLEOTIDE SEQUENCE [LARGE SCALE GENOMIC DNA]</scope>
    <source>
        <strain evidence="2">DSM 14535 / JCM 11387 / NBRC 104270 / STL-6-O1</strain>
    </source>
</reference>
<organism evidence="1 2">
    <name type="scientific">Caldilinea aerophila (strain DSM 14535 / JCM 11387 / NBRC 104270 / STL-6-O1)</name>
    <dbReference type="NCBI Taxonomy" id="926550"/>
    <lineage>
        <taxon>Bacteria</taxon>
        <taxon>Bacillati</taxon>
        <taxon>Chloroflexota</taxon>
        <taxon>Caldilineae</taxon>
        <taxon>Caldilineales</taxon>
        <taxon>Caldilineaceae</taxon>
        <taxon>Caldilinea</taxon>
    </lineage>
</organism>
<proteinExistence type="predicted"/>
<dbReference type="KEGG" id="cap:CLDAP_00760"/>
<evidence type="ECO:0000313" key="2">
    <source>
        <dbReference type="Proteomes" id="UP000007880"/>
    </source>
</evidence>
<dbReference type="STRING" id="926550.CLDAP_00760"/>
<dbReference type="EMBL" id="AP012337">
    <property type="protein sequence ID" value="BAL98115.1"/>
    <property type="molecule type" value="Genomic_DNA"/>
</dbReference>
<dbReference type="HOGENOM" id="CLU_1438619_0_0_0"/>
<accession>I0HYM8</accession>
<evidence type="ECO:0000313" key="1">
    <source>
        <dbReference type="EMBL" id="BAL98115.1"/>
    </source>
</evidence>
<name>I0HYM8_CALAS</name>
<dbReference type="Proteomes" id="UP000007880">
    <property type="component" value="Chromosome"/>
</dbReference>
<gene>
    <name evidence="1" type="ordered locus">CLDAP_00760</name>
</gene>
<sequence length="188" mass="21171">MAFDGVASSAVAEHLAACTHCRQELEALRNLAQELEVARRSEPDQTTLEAYRAMFKHVQVQPSLLQRALDRIRAALTWDSRQQPMLQGVRGFEINNYRQVYRAKDIEIELMVERTGRLRRVEGELLSETQEVDAAPVLLDLLDVAGNLLHTVECKGHFRLDKVAPGTYRAVITRADGPVVEIDPLEIA</sequence>